<accession>A0AA35YXU4</accession>
<feature type="compositionally biased region" description="Polar residues" evidence="1">
    <location>
        <begin position="98"/>
        <end position="107"/>
    </location>
</feature>
<dbReference type="Proteomes" id="UP001177003">
    <property type="component" value="Chromosome 4"/>
</dbReference>
<dbReference type="AlphaFoldDB" id="A0AA35YXU4"/>
<organism evidence="2 3">
    <name type="scientific">Lactuca saligna</name>
    <name type="common">Willowleaf lettuce</name>
    <dbReference type="NCBI Taxonomy" id="75948"/>
    <lineage>
        <taxon>Eukaryota</taxon>
        <taxon>Viridiplantae</taxon>
        <taxon>Streptophyta</taxon>
        <taxon>Embryophyta</taxon>
        <taxon>Tracheophyta</taxon>
        <taxon>Spermatophyta</taxon>
        <taxon>Magnoliopsida</taxon>
        <taxon>eudicotyledons</taxon>
        <taxon>Gunneridae</taxon>
        <taxon>Pentapetalae</taxon>
        <taxon>asterids</taxon>
        <taxon>campanulids</taxon>
        <taxon>Asterales</taxon>
        <taxon>Asteraceae</taxon>
        <taxon>Cichorioideae</taxon>
        <taxon>Cichorieae</taxon>
        <taxon>Lactucinae</taxon>
        <taxon>Lactuca</taxon>
    </lineage>
</organism>
<proteinExistence type="predicted"/>
<gene>
    <name evidence="2" type="ORF">LSALG_LOCUS21896</name>
</gene>
<dbReference type="EMBL" id="OX465080">
    <property type="protein sequence ID" value="CAI9282248.1"/>
    <property type="molecule type" value="Genomic_DNA"/>
</dbReference>
<evidence type="ECO:0000256" key="1">
    <source>
        <dbReference type="SAM" id="MobiDB-lite"/>
    </source>
</evidence>
<name>A0AA35YXU4_LACSI</name>
<keyword evidence="3" id="KW-1185">Reference proteome</keyword>
<feature type="compositionally biased region" description="Basic and acidic residues" evidence="1">
    <location>
        <begin position="83"/>
        <end position="97"/>
    </location>
</feature>
<evidence type="ECO:0000313" key="3">
    <source>
        <dbReference type="Proteomes" id="UP001177003"/>
    </source>
</evidence>
<reference evidence="2" key="1">
    <citation type="submission" date="2023-04" db="EMBL/GenBank/DDBJ databases">
        <authorList>
            <person name="Vijverberg K."/>
            <person name="Xiong W."/>
            <person name="Schranz E."/>
        </authorList>
    </citation>
    <scope>NUCLEOTIDE SEQUENCE</scope>
</reference>
<evidence type="ECO:0000313" key="2">
    <source>
        <dbReference type="EMBL" id="CAI9282248.1"/>
    </source>
</evidence>
<feature type="region of interest" description="Disordered" evidence="1">
    <location>
        <begin position="57"/>
        <end position="107"/>
    </location>
</feature>
<sequence length="107" mass="12199">MMKSQLKFFLKITIQLLVLFLFALRSTFFRKPSSSKAYFHFGITPSSEAFDENVAPKHDDVVAPPPEITPECHQASPTQEALHNYDKRKDDVYRKSESSNMDIGSSD</sequence>
<protein>
    <submittedName>
        <fullName evidence="2">Uncharacterized protein</fullName>
    </submittedName>
</protein>